<dbReference type="EMBL" id="CP120682">
    <property type="protein sequence ID" value="WKN37175.1"/>
    <property type="molecule type" value="Genomic_DNA"/>
</dbReference>
<sequence length="153" mass="17320">MLDSINQKLAFLGLLTNFMVFVSCLWIGNPAQAQDAPIQPDTLSPTVDSAFFYPPTVPLENRVRYSRNILTQSFDFQLETISPGKFQINITGGSRTDMSIKVYDVIGNLLYEDDVRIRGFLQKELDLSDYKSNFFIIRIGNDEVNKTKSIVAL</sequence>
<reference evidence="1" key="2">
    <citation type="journal article" date="2024" name="Antonie Van Leeuwenhoek">
        <title>Roseihalotalea indica gen. nov., sp. nov., a halophilic Bacteroidetes from mesopelagic Southwest Indian Ocean with higher carbohydrate metabolic potential.</title>
        <authorList>
            <person name="Chen B."/>
            <person name="Zhang M."/>
            <person name="Lin D."/>
            <person name="Ye J."/>
            <person name="Tang K."/>
        </authorList>
    </citation>
    <scope>NUCLEOTIDE SEQUENCE</scope>
    <source>
        <strain evidence="1">TK19036</strain>
    </source>
</reference>
<proteinExistence type="predicted"/>
<name>A0AA49GLQ8_9BACT</name>
<organism evidence="1">
    <name type="scientific">Roseihalotalea indica</name>
    <dbReference type="NCBI Taxonomy" id="2867963"/>
    <lineage>
        <taxon>Bacteria</taxon>
        <taxon>Pseudomonadati</taxon>
        <taxon>Bacteroidota</taxon>
        <taxon>Cytophagia</taxon>
        <taxon>Cytophagales</taxon>
        <taxon>Catalimonadaceae</taxon>
        <taxon>Roseihalotalea</taxon>
    </lineage>
</organism>
<protein>
    <recommendedName>
        <fullName evidence="2">T9SS type A sorting domain-containing protein</fullName>
    </recommendedName>
</protein>
<dbReference type="AlphaFoldDB" id="A0AA49GLQ8"/>
<evidence type="ECO:0008006" key="2">
    <source>
        <dbReference type="Google" id="ProtNLM"/>
    </source>
</evidence>
<gene>
    <name evidence="1" type="ORF">K4G66_00445</name>
</gene>
<reference evidence="1" key="1">
    <citation type="journal article" date="2023" name="Comput. Struct. Biotechnol. J.">
        <title>Discovery of a novel marine Bacteroidetes with a rich repertoire of carbohydrate-active enzymes.</title>
        <authorList>
            <person name="Chen B."/>
            <person name="Liu G."/>
            <person name="Chen Q."/>
            <person name="Wang H."/>
            <person name="Liu L."/>
            <person name="Tang K."/>
        </authorList>
    </citation>
    <scope>NUCLEOTIDE SEQUENCE</scope>
    <source>
        <strain evidence="1">TK19036</strain>
    </source>
</reference>
<evidence type="ECO:0000313" key="1">
    <source>
        <dbReference type="EMBL" id="WKN37175.1"/>
    </source>
</evidence>
<accession>A0AA49GLQ8</accession>